<dbReference type="KEGG" id="ehx:EMIHUDRAFT_224002"/>
<dbReference type="GeneID" id="17284159"/>
<dbReference type="InterPro" id="IPR000277">
    <property type="entry name" value="Cys/Met-Metab_PyrdxlP-dep_enz"/>
</dbReference>
<keyword evidence="2 3" id="KW-0663">Pyridoxal phosphate</keyword>
<dbReference type="InterPro" id="IPR015422">
    <property type="entry name" value="PyrdxlP-dep_Trfase_small"/>
</dbReference>
<dbReference type="Proteomes" id="UP000013827">
    <property type="component" value="Unassembled WGS sequence"/>
</dbReference>
<dbReference type="Gene3D" id="3.90.1150.10">
    <property type="entry name" value="Aspartate Aminotransferase, domain 1"/>
    <property type="match status" value="1"/>
</dbReference>
<comment type="cofactor">
    <cofactor evidence="1 3">
        <name>pyridoxal 5'-phosphate</name>
        <dbReference type="ChEBI" id="CHEBI:597326"/>
    </cofactor>
</comment>
<accession>A0A0D3KT03</accession>
<keyword evidence="5" id="KW-1185">Reference proteome</keyword>
<evidence type="ECO:0000256" key="2">
    <source>
        <dbReference type="ARBA" id="ARBA00022898"/>
    </source>
</evidence>
<evidence type="ECO:0000256" key="3">
    <source>
        <dbReference type="RuleBase" id="RU362118"/>
    </source>
</evidence>
<dbReference type="AlphaFoldDB" id="A0A0D3KT03"/>
<dbReference type="EnsemblProtists" id="EOD38888">
    <property type="protein sequence ID" value="EOD38888"/>
    <property type="gene ID" value="EMIHUDRAFT_224002"/>
</dbReference>
<dbReference type="GO" id="GO:0030170">
    <property type="term" value="F:pyridoxal phosphate binding"/>
    <property type="evidence" value="ECO:0007669"/>
    <property type="project" value="InterPro"/>
</dbReference>
<dbReference type="InterPro" id="IPR015424">
    <property type="entry name" value="PyrdxlP-dep_Trfase"/>
</dbReference>
<evidence type="ECO:0000313" key="4">
    <source>
        <dbReference type="EnsemblProtists" id="EOD38888"/>
    </source>
</evidence>
<dbReference type="SUPFAM" id="SSF53383">
    <property type="entry name" value="PLP-dependent transferases"/>
    <property type="match status" value="1"/>
</dbReference>
<dbReference type="RefSeq" id="XP_005791317.1">
    <property type="nucleotide sequence ID" value="XM_005791260.1"/>
</dbReference>
<name>A0A0D3KT03_EMIH1</name>
<dbReference type="Pfam" id="PF01053">
    <property type="entry name" value="Cys_Met_Meta_PP"/>
    <property type="match status" value="1"/>
</dbReference>
<comment type="similarity">
    <text evidence="3">Belongs to the trans-sulfuration enzymes family.</text>
</comment>
<dbReference type="HOGENOM" id="CLU_3110407_0_0_1"/>
<sequence>MRVAKLLEASPLVEQVFYPGLPSHPDHELAKRVFSSGAEFAAAPPNGAELG</sequence>
<evidence type="ECO:0000256" key="1">
    <source>
        <dbReference type="ARBA" id="ARBA00001933"/>
    </source>
</evidence>
<dbReference type="GO" id="GO:0019346">
    <property type="term" value="P:transsulfuration"/>
    <property type="evidence" value="ECO:0007669"/>
    <property type="project" value="InterPro"/>
</dbReference>
<evidence type="ECO:0000313" key="5">
    <source>
        <dbReference type="Proteomes" id="UP000013827"/>
    </source>
</evidence>
<organism evidence="4 5">
    <name type="scientific">Emiliania huxleyi (strain CCMP1516)</name>
    <dbReference type="NCBI Taxonomy" id="280463"/>
    <lineage>
        <taxon>Eukaryota</taxon>
        <taxon>Haptista</taxon>
        <taxon>Haptophyta</taxon>
        <taxon>Prymnesiophyceae</taxon>
        <taxon>Isochrysidales</taxon>
        <taxon>Noelaerhabdaceae</taxon>
        <taxon>Emiliania</taxon>
    </lineage>
</organism>
<evidence type="ECO:0008006" key="6">
    <source>
        <dbReference type="Google" id="ProtNLM"/>
    </source>
</evidence>
<protein>
    <recommendedName>
        <fullName evidence="6">Cystathionine gamma-synthase</fullName>
    </recommendedName>
</protein>
<reference evidence="4" key="2">
    <citation type="submission" date="2024-10" db="UniProtKB">
        <authorList>
            <consortium name="EnsemblProtists"/>
        </authorList>
    </citation>
    <scope>IDENTIFICATION</scope>
</reference>
<dbReference type="STRING" id="2903.R1DTW9"/>
<proteinExistence type="inferred from homology"/>
<dbReference type="PaxDb" id="2903-EOD38888"/>
<reference evidence="5" key="1">
    <citation type="journal article" date="2013" name="Nature">
        <title>Pan genome of the phytoplankton Emiliania underpins its global distribution.</title>
        <authorList>
            <person name="Read B.A."/>
            <person name="Kegel J."/>
            <person name="Klute M.J."/>
            <person name="Kuo A."/>
            <person name="Lefebvre S.C."/>
            <person name="Maumus F."/>
            <person name="Mayer C."/>
            <person name="Miller J."/>
            <person name="Monier A."/>
            <person name="Salamov A."/>
            <person name="Young J."/>
            <person name="Aguilar M."/>
            <person name="Claverie J.M."/>
            <person name="Frickenhaus S."/>
            <person name="Gonzalez K."/>
            <person name="Herman E.K."/>
            <person name="Lin Y.C."/>
            <person name="Napier J."/>
            <person name="Ogata H."/>
            <person name="Sarno A.F."/>
            <person name="Shmutz J."/>
            <person name="Schroeder D."/>
            <person name="de Vargas C."/>
            <person name="Verret F."/>
            <person name="von Dassow P."/>
            <person name="Valentin K."/>
            <person name="Van de Peer Y."/>
            <person name="Wheeler G."/>
            <person name="Dacks J.B."/>
            <person name="Delwiche C.F."/>
            <person name="Dyhrman S.T."/>
            <person name="Glockner G."/>
            <person name="John U."/>
            <person name="Richards T."/>
            <person name="Worden A.Z."/>
            <person name="Zhang X."/>
            <person name="Grigoriev I.V."/>
            <person name="Allen A.E."/>
            <person name="Bidle K."/>
            <person name="Borodovsky M."/>
            <person name="Bowler C."/>
            <person name="Brownlee C."/>
            <person name="Cock J.M."/>
            <person name="Elias M."/>
            <person name="Gladyshev V.N."/>
            <person name="Groth M."/>
            <person name="Guda C."/>
            <person name="Hadaegh A."/>
            <person name="Iglesias-Rodriguez M.D."/>
            <person name="Jenkins J."/>
            <person name="Jones B.M."/>
            <person name="Lawson T."/>
            <person name="Leese F."/>
            <person name="Lindquist E."/>
            <person name="Lobanov A."/>
            <person name="Lomsadze A."/>
            <person name="Malik S.B."/>
            <person name="Marsh M.E."/>
            <person name="Mackinder L."/>
            <person name="Mock T."/>
            <person name="Mueller-Roeber B."/>
            <person name="Pagarete A."/>
            <person name="Parker M."/>
            <person name="Probert I."/>
            <person name="Quesneville H."/>
            <person name="Raines C."/>
            <person name="Rensing S.A."/>
            <person name="Riano-Pachon D.M."/>
            <person name="Richier S."/>
            <person name="Rokitta S."/>
            <person name="Shiraiwa Y."/>
            <person name="Soanes D.M."/>
            <person name="van der Giezen M."/>
            <person name="Wahlund T.M."/>
            <person name="Williams B."/>
            <person name="Wilson W."/>
            <person name="Wolfe G."/>
            <person name="Wurch L.L."/>
        </authorList>
    </citation>
    <scope>NUCLEOTIDE SEQUENCE</scope>
</reference>